<name>A0AAN9EVB5_CLITE</name>
<organism evidence="1 2">
    <name type="scientific">Clitoria ternatea</name>
    <name type="common">Butterfly pea</name>
    <dbReference type="NCBI Taxonomy" id="43366"/>
    <lineage>
        <taxon>Eukaryota</taxon>
        <taxon>Viridiplantae</taxon>
        <taxon>Streptophyta</taxon>
        <taxon>Embryophyta</taxon>
        <taxon>Tracheophyta</taxon>
        <taxon>Spermatophyta</taxon>
        <taxon>Magnoliopsida</taxon>
        <taxon>eudicotyledons</taxon>
        <taxon>Gunneridae</taxon>
        <taxon>Pentapetalae</taxon>
        <taxon>rosids</taxon>
        <taxon>fabids</taxon>
        <taxon>Fabales</taxon>
        <taxon>Fabaceae</taxon>
        <taxon>Papilionoideae</taxon>
        <taxon>50 kb inversion clade</taxon>
        <taxon>NPAAA clade</taxon>
        <taxon>indigoferoid/millettioid clade</taxon>
        <taxon>Phaseoleae</taxon>
        <taxon>Clitoria</taxon>
    </lineage>
</organism>
<keyword evidence="2" id="KW-1185">Reference proteome</keyword>
<gene>
    <name evidence="1" type="ORF">RJT34_31329</name>
</gene>
<evidence type="ECO:0000313" key="1">
    <source>
        <dbReference type="EMBL" id="KAK7263734.1"/>
    </source>
</evidence>
<dbReference type="AlphaFoldDB" id="A0AAN9EVB5"/>
<reference evidence="1 2" key="1">
    <citation type="submission" date="2024-01" db="EMBL/GenBank/DDBJ databases">
        <title>The genomes of 5 underutilized Papilionoideae crops provide insights into root nodulation and disease resistance.</title>
        <authorList>
            <person name="Yuan L."/>
        </authorList>
    </citation>
    <scope>NUCLEOTIDE SEQUENCE [LARGE SCALE GENOMIC DNA]</scope>
    <source>
        <strain evidence="1">LY-2023</strain>
        <tissue evidence="1">Leaf</tissue>
    </source>
</reference>
<proteinExistence type="predicted"/>
<evidence type="ECO:0000313" key="2">
    <source>
        <dbReference type="Proteomes" id="UP001359559"/>
    </source>
</evidence>
<sequence length="76" mass="8085">MVDMVMDLDGGPMYCFGGYGVNSYGNPGGYIGTTAYGDGSAIGRSSSLNHTGGYDSSKVVEKDDGPMAGRYHRYWN</sequence>
<dbReference type="EMBL" id="JAYKXN010000008">
    <property type="protein sequence ID" value="KAK7263734.1"/>
    <property type="molecule type" value="Genomic_DNA"/>
</dbReference>
<dbReference type="Proteomes" id="UP001359559">
    <property type="component" value="Unassembled WGS sequence"/>
</dbReference>
<comment type="caution">
    <text evidence="1">The sequence shown here is derived from an EMBL/GenBank/DDBJ whole genome shotgun (WGS) entry which is preliminary data.</text>
</comment>
<accession>A0AAN9EVB5</accession>
<protein>
    <submittedName>
        <fullName evidence="1">Uncharacterized protein</fullName>
    </submittedName>
</protein>